<evidence type="ECO:0000256" key="5">
    <source>
        <dbReference type="ARBA" id="ARBA00022963"/>
    </source>
</evidence>
<dbReference type="GO" id="GO:0004630">
    <property type="term" value="F:phospholipase D activity"/>
    <property type="evidence" value="ECO:0007669"/>
    <property type="project" value="UniProtKB-EC"/>
</dbReference>
<evidence type="ECO:0000256" key="4">
    <source>
        <dbReference type="ARBA" id="ARBA00022801"/>
    </source>
</evidence>
<reference evidence="9" key="1">
    <citation type="submission" date="2024-06" db="EMBL/GenBank/DDBJ databases">
        <authorList>
            <person name="Li S."/>
        </authorList>
    </citation>
    <scope>NUCLEOTIDE SEQUENCE</scope>
    <source>
        <strain evidence="9">SR10</strain>
    </source>
</reference>
<dbReference type="InterPro" id="IPR051406">
    <property type="entry name" value="PLD_domain"/>
</dbReference>
<gene>
    <name evidence="9" type="ORF">ABU614_15960</name>
</gene>
<keyword evidence="6" id="KW-0443">Lipid metabolism</keyword>
<evidence type="ECO:0000259" key="8">
    <source>
        <dbReference type="PROSITE" id="PS50035"/>
    </source>
</evidence>
<feature type="compositionally biased region" description="Low complexity" evidence="7">
    <location>
        <begin position="8"/>
        <end position="17"/>
    </location>
</feature>
<sequence>MSDRLQSAADAAPNAVPARKRRGPRRALCGAVLIWAVSAIWHSYKPLPEGVSTQHPLRAARDVALLSDVTWVDAGGTRRSEQRIFDESLRLIGQARRAVIADQFLFNDFAAADGERHRRLSDELAAALIARKRAVPQLHAVLITDPINTVYGGRRAPRLESLRAAGIEVVTTDLGRLRAPNPAWSGLWQLCCRWAGNDPDGGWLTNPFGPGRVTLRSWLALFNLNANHRKTLVVDEGDGWTALVASANPHDASSRHGNVALRFHGAAALDVLASERAVARMSGATWPQGLPQAAPPPTIVDATLAPRVQLLTEARIRDALIAAIQGARRDERIDLAVFYLSHRGVIDALIAAQQRGVRLRVLLDPNEDAFGRKKNGVPNRQVAAELHAADVPLRWCDTHGEQCHAKLLLKRGGDGRIELIAGSANYTRRNLDDYNLESSARVLAEADAPVAREALAYFEQSWGNGDGRRISTDYAAYADDSALRRLWYRFGEATGLSSY</sequence>
<accession>A0AAU8MQE1</accession>
<dbReference type="EMBL" id="CP159925">
    <property type="protein sequence ID" value="XCO73876.1"/>
    <property type="molecule type" value="Genomic_DNA"/>
</dbReference>
<dbReference type="GO" id="GO:0006793">
    <property type="term" value="P:phosphorus metabolic process"/>
    <property type="evidence" value="ECO:0007669"/>
    <property type="project" value="UniProtKB-ARBA"/>
</dbReference>
<keyword evidence="4" id="KW-0378">Hydrolase</keyword>
<evidence type="ECO:0000256" key="2">
    <source>
        <dbReference type="ARBA" id="ARBA00008664"/>
    </source>
</evidence>
<dbReference type="CDD" id="cd09129">
    <property type="entry name" value="PLDc_unchar2_1"/>
    <property type="match status" value="1"/>
</dbReference>
<evidence type="ECO:0000256" key="3">
    <source>
        <dbReference type="ARBA" id="ARBA00012027"/>
    </source>
</evidence>
<dbReference type="AlphaFoldDB" id="A0AAU8MQE1"/>
<dbReference type="EC" id="3.1.4.4" evidence="3"/>
<dbReference type="InterPro" id="IPR001736">
    <property type="entry name" value="PLipase_D/transphosphatidylase"/>
</dbReference>
<dbReference type="PANTHER" id="PTHR43856:SF1">
    <property type="entry name" value="MITOCHONDRIAL CARDIOLIPIN HYDROLASE"/>
    <property type="match status" value="1"/>
</dbReference>
<dbReference type="Pfam" id="PF13091">
    <property type="entry name" value="PLDc_2"/>
    <property type="match status" value="1"/>
</dbReference>
<comment type="catalytic activity">
    <reaction evidence="1">
        <text>a 1,2-diacyl-sn-glycero-3-phosphocholine + H2O = a 1,2-diacyl-sn-glycero-3-phosphate + choline + H(+)</text>
        <dbReference type="Rhea" id="RHEA:14445"/>
        <dbReference type="ChEBI" id="CHEBI:15354"/>
        <dbReference type="ChEBI" id="CHEBI:15377"/>
        <dbReference type="ChEBI" id="CHEBI:15378"/>
        <dbReference type="ChEBI" id="CHEBI:57643"/>
        <dbReference type="ChEBI" id="CHEBI:58608"/>
        <dbReference type="EC" id="3.1.4.4"/>
    </reaction>
</comment>
<keyword evidence="5" id="KW-0442">Lipid degradation</keyword>
<dbReference type="Gene3D" id="3.30.870.10">
    <property type="entry name" value="Endonuclease Chain A"/>
    <property type="match status" value="2"/>
</dbReference>
<dbReference type="InterPro" id="IPR025202">
    <property type="entry name" value="PLD-like_dom"/>
</dbReference>
<dbReference type="RefSeq" id="WP_363796761.1">
    <property type="nucleotide sequence ID" value="NZ_CP159925.1"/>
</dbReference>
<evidence type="ECO:0000256" key="7">
    <source>
        <dbReference type="SAM" id="MobiDB-lite"/>
    </source>
</evidence>
<dbReference type="SUPFAM" id="SSF56024">
    <property type="entry name" value="Phospholipase D/nuclease"/>
    <property type="match status" value="2"/>
</dbReference>
<comment type="similarity">
    <text evidence="2">Belongs to the phospholipase D family.</text>
</comment>
<evidence type="ECO:0000313" key="9">
    <source>
        <dbReference type="EMBL" id="XCO73876.1"/>
    </source>
</evidence>
<name>A0AAU8MQE1_9GAMM</name>
<dbReference type="PROSITE" id="PS50035">
    <property type="entry name" value="PLD"/>
    <property type="match status" value="1"/>
</dbReference>
<dbReference type="GO" id="GO:0016891">
    <property type="term" value="F:RNA endonuclease activity producing 5'-phosphomonoesters, hydrolytic mechanism"/>
    <property type="evidence" value="ECO:0007669"/>
    <property type="project" value="TreeGrafter"/>
</dbReference>
<dbReference type="GO" id="GO:0016042">
    <property type="term" value="P:lipid catabolic process"/>
    <property type="evidence" value="ECO:0007669"/>
    <property type="project" value="UniProtKB-KW"/>
</dbReference>
<evidence type="ECO:0000256" key="6">
    <source>
        <dbReference type="ARBA" id="ARBA00023098"/>
    </source>
</evidence>
<protein>
    <recommendedName>
        <fullName evidence="3">phospholipase D</fullName>
        <ecNumber evidence="3">3.1.4.4</ecNumber>
    </recommendedName>
</protein>
<feature type="domain" description="PLD phosphodiesterase" evidence="8">
    <location>
        <begin position="223"/>
        <end position="253"/>
    </location>
</feature>
<dbReference type="CDD" id="cd09130">
    <property type="entry name" value="PLDc_unchar2_2"/>
    <property type="match status" value="1"/>
</dbReference>
<evidence type="ECO:0000256" key="1">
    <source>
        <dbReference type="ARBA" id="ARBA00000798"/>
    </source>
</evidence>
<feature type="region of interest" description="Disordered" evidence="7">
    <location>
        <begin position="1"/>
        <end position="20"/>
    </location>
</feature>
<proteinExistence type="inferred from homology"/>
<dbReference type="PANTHER" id="PTHR43856">
    <property type="entry name" value="CARDIOLIPIN HYDROLASE"/>
    <property type="match status" value="1"/>
</dbReference>
<organism evidence="9">
    <name type="scientific">Lysobacter firmicutimachus</name>
    <dbReference type="NCBI Taxonomy" id="1792846"/>
    <lineage>
        <taxon>Bacteria</taxon>
        <taxon>Pseudomonadati</taxon>
        <taxon>Pseudomonadota</taxon>
        <taxon>Gammaproteobacteria</taxon>
        <taxon>Lysobacterales</taxon>
        <taxon>Lysobacteraceae</taxon>
        <taxon>Lysobacter</taxon>
    </lineage>
</organism>